<dbReference type="NCBIfam" id="TIGR00442">
    <property type="entry name" value="hisS"/>
    <property type="match status" value="1"/>
</dbReference>
<evidence type="ECO:0000256" key="6">
    <source>
        <dbReference type="ARBA" id="ARBA00022741"/>
    </source>
</evidence>
<keyword evidence="7 11" id="KW-0067">ATP-binding</keyword>
<evidence type="ECO:0000313" key="14">
    <source>
        <dbReference type="EMBL" id="SDA41563.1"/>
    </source>
</evidence>
<evidence type="ECO:0000256" key="2">
    <source>
        <dbReference type="ARBA" id="ARBA00008226"/>
    </source>
</evidence>
<dbReference type="Gene3D" id="3.30.930.10">
    <property type="entry name" value="Bira Bifunctional Protein, Domain 2"/>
    <property type="match status" value="1"/>
</dbReference>
<feature type="binding site" evidence="12">
    <location>
        <position position="124"/>
    </location>
    <ligand>
        <name>L-histidine</name>
        <dbReference type="ChEBI" id="CHEBI:57595"/>
    </ligand>
</feature>
<dbReference type="InterPro" id="IPR041715">
    <property type="entry name" value="HisRS-like_core"/>
</dbReference>
<reference evidence="14 15" key="1">
    <citation type="submission" date="2016-10" db="EMBL/GenBank/DDBJ databases">
        <authorList>
            <person name="de Groot N.N."/>
        </authorList>
    </citation>
    <scope>NUCLEOTIDE SEQUENCE [LARGE SCALE GENOMIC DNA]</scope>
    <source>
        <strain evidence="14 15">DSM 15230</strain>
    </source>
</reference>
<dbReference type="Pfam" id="PF13393">
    <property type="entry name" value="tRNA-synt_His"/>
    <property type="match status" value="1"/>
</dbReference>
<evidence type="ECO:0000256" key="3">
    <source>
        <dbReference type="ARBA" id="ARBA00011738"/>
    </source>
</evidence>
<dbReference type="FunFam" id="3.30.930.10:FF:000005">
    <property type="entry name" value="Histidine--tRNA ligase"/>
    <property type="match status" value="1"/>
</dbReference>
<evidence type="ECO:0000256" key="11">
    <source>
        <dbReference type="HAMAP-Rule" id="MF_00127"/>
    </source>
</evidence>
<dbReference type="STRING" id="209880.SAMN02910343_00413"/>
<feature type="binding site" evidence="12">
    <location>
        <begin position="79"/>
        <end position="81"/>
    </location>
    <ligand>
        <name>L-histidine</name>
        <dbReference type="ChEBI" id="CHEBI:57595"/>
    </ligand>
</feature>
<name>A0A1G5V6R2_9FIRM</name>
<feature type="binding site" evidence="12">
    <location>
        <position position="128"/>
    </location>
    <ligand>
        <name>L-histidine</name>
        <dbReference type="ChEBI" id="CHEBI:57595"/>
    </ligand>
</feature>
<dbReference type="EC" id="6.1.1.21" evidence="11"/>
<dbReference type="Proteomes" id="UP000199689">
    <property type="component" value="Unassembled WGS sequence"/>
</dbReference>
<dbReference type="PANTHER" id="PTHR43707:SF1">
    <property type="entry name" value="HISTIDINE--TRNA LIGASE, MITOCHONDRIAL-RELATED"/>
    <property type="match status" value="1"/>
</dbReference>
<accession>A0A1G5V6R2</accession>
<keyword evidence="5 11" id="KW-0436">Ligase</keyword>
<dbReference type="InterPro" id="IPR004154">
    <property type="entry name" value="Anticodon-bd"/>
</dbReference>
<keyword evidence="8 11" id="KW-0648">Protein biosynthesis</keyword>
<evidence type="ECO:0000259" key="13">
    <source>
        <dbReference type="PROSITE" id="PS50862"/>
    </source>
</evidence>
<evidence type="ECO:0000256" key="10">
    <source>
        <dbReference type="ARBA" id="ARBA00047639"/>
    </source>
</evidence>
<dbReference type="GO" id="GO:0005524">
    <property type="term" value="F:ATP binding"/>
    <property type="evidence" value="ECO:0007669"/>
    <property type="project" value="UniProtKB-UniRule"/>
</dbReference>
<evidence type="ECO:0000256" key="12">
    <source>
        <dbReference type="PIRSR" id="PIRSR001549-1"/>
    </source>
</evidence>
<keyword evidence="6 11" id="KW-0547">Nucleotide-binding</keyword>
<dbReference type="GO" id="GO:0005737">
    <property type="term" value="C:cytoplasm"/>
    <property type="evidence" value="ECO:0007669"/>
    <property type="project" value="UniProtKB-SubCell"/>
</dbReference>
<dbReference type="GO" id="GO:0140096">
    <property type="term" value="F:catalytic activity, acting on a protein"/>
    <property type="evidence" value="ECO:0007669"/>
    <property type="project" value="UniProtKB-ARBA"/>
</dbReference>
<dbReference type="GO" id="GO:0016740">
    <property type="term" value="F:transferase activity"/>
    <property type="evidence" value="ECO:0007669"/>
    <property type="project" value="UniProtKB-ARBA"/>
</dbReference>
<feature type="binding site" evidence="12">
    <location>
        <position position="110"/>
    </location>
    <ligand>
        <name>L-histidine</name>
        <dbReference type="ChEBI" id="CHEBI:57595"/>
    </ligand>
</feature>
<dbReference type="GO" id="GO:0006427">
    <property type="term" value="P:histidyl-tRNA aminoacylation"/>
    <property type="evidence" value="ECO:0007669"/>
    <property type="project" value="UniProtKB-UniRule"/>
</dbReference>
<dbReference type="InterPro" id="IPR033656">
    <property type="entry name" value="HisRS_anticodon"/>
</dbReference>
<dbReference type="HAMAP" id="MF_00127">
    <property type="entry name" value="His_tRNA_synth"/>
    <property type="match status" value="1"/>
</dbReference>
<dbReference type="CDD" id="cd00859">
    <property type="entry name" value="HisRS_anticodon"/>
    <property type="match status" value="1"/>
</dbReference>
<evidence type="ECO:0000256" key="5">
    <source>
        <dbReference type="ARBA" id="ARBA00022598"/>
    </source>
</evidence>
<dbReference type="Gene3D" id="3.40.50.800">
    <property type="entry name" value="Anticodon-binding domain"/>
    <property type="match status" value="1"/>
</dbReference>
<keyword evidence="15" id="KW-1185">Reference proteome</keyword>
<comment type="subunit">
    <text evidence="3 11">Homodimer.</text>
</comment>
<feature type="binding site" evidence="12">
    <location>
        <begin position="259"/>
        <end position="260"/>
    </location>
    <ligand>
        <name>L-histidine</name>
        <dbReference type="ChEBI" id="CHEBI:57595"/>
    </ligand>
</feature>
<sequence length="417" mass="46775">MQALRGTQDILPDQVYKWNYMERVIRHLCALYGYGEIRTPMFEDTKLFLRGIGDTTDVVTKEMYTFEDRGGRSITLRPENTASVVRAYLEHKLYGDQQVHKVFYIGSMFRYDRPQAGRYREFHQFGVEILGAKSPAADAECIALAYDLFQRLGLHELKLHINSIGHSECRAAYRKKLIEFFEPKVDDLCDDCRERLHKNPLRILDCKEEGCRKASIGAPEITDYLCDDCQEKFDAVKSYLTAMGIPFEVDPRLVRGLDYYTNTAFEIQYTPLGAQSAICGGGRYDGLVEEVGGPSTPGIGFAVGMERLLLALEMQNLIPEPETAKHVYIAAMGKEAEVAAVKLQKELRDREVPAEIDLQGKSLKGQMKHAGKSGAALVAIIGSSEMEEGVVQVKTMETGEQIKVNVAEAADYMAKNL</sequence>
<comment type="similarity">
    <text evidence="2 11">Belongs to the class-II aminoacyl-tRNA synthetase family.</text>
</comment>
<evidence type="ECO:0000313" key="15">
    <source>
        <dbReference type="Proteomes" id="UP000199689"/>
    </source>
</evidence>
<dbReference type="GO" id="GO:0004821">
    <property type="term" value="F:histidine-tRNA ligase activity"/>
    <property type="evidence" value="ECO:0007669"/>
    <property type="project" value="UniProtKB-UniRule"/>
</dbReference>
<dbReference type="AlphaFoldDB" id="A0A1G5V6R2"/>
<dbReference type="Pfam" id="PF03129">
    <property type="entry name" value="HGTP_anticodon"/>
    <property type="match status" value="1"/>
</dbReference>
<evidence type="ECO:0000256" key="4">
    <source>
        <dbReference type="ARBA" id="ARBA00022490"/>
    </source>
</evidence>
<dbReference type="EMBL" id="FMXA01000005">
    <property type="protein sequence ID" value="SDA41563.1"/>
    <property type="molecule type" value="Genomic_DNA"/>
</dbReference>
<dbReference type="PIRSF" id="PIRSF001549">
    <property type="entry name" value="His-tRNA_synth"/>
    <property type="match status" value="1"/>
</dbReference>
<dbReference type="InterPro" id="IPR004516">
    <property type="entry name" value="HisRS/HisZ"/>
</dbReference>
<dbReference type="InterPro" id="IPR045864">
    <property type="entry name" value="aa-tRNA-synth_II/BPL/LPL"/>
</dbReference>
<evidence type="ECO:0000256" key="8">
    <source>
        <dbReference type="ARBA" id="ARBA00022917"/>
    </source>
</evidence>
<comment type="catalytic activity">
    <reaction evidence="10 11">
        <text>tRNA(His) + L-histidine + ATP = L-histidyl-tRNA(His) + AMP + diphosphate + H(+)</text>
        <dbReference type="Rhea" id="RHEA:17313"/>
        <dbReference type="Rhea" id="RHEA-COMP:9665"/>
        <dbReference type="Rhea" id="RHEA-COMP:9689"/>
        <dbReference type="ChEBI" id="CHEBI:15378"/>
        <dbReference type="ChEBI" id="CHEBI:30616"/>
        <dbReference type="ChEBI" id="CHEBI:33019"/>
        <dbReference type="ChEBI" id="CHEBI:57595"/>
        <dbReference type="ChEBI" id="CHEBI:78442"/>
        <dbReference type="ChEBI" id="CHEBI:78527"/>
        <dbReference type="ChEBI" id="CHEBI:456215"/>
        <dbReference type="EC" id="6.1.1.21"/>
    </reaction>
</comment>
<evidence type="ECO:0000256" key="7">
    <source>
        <dbReference type="ARBA" id="ARBA00022840"/>
    </source>
</evidence>
<comment type="subcellular location">
    <subcellularLocation>
        <location evidence="1 11">Cytoplasm</location>
    </subcellularLocation>
</comment>
<dbReference type="InterPro" id="IPR015807">
    <property type="entry name" value="His-tRNA-ligase"/>
</dbReference>
<dbReference type="InterPro" id="IPR036621">
    <property type="entry name" value="Anticodon-bd_dom_sf"/>
</dbReference>
<dbReference type="PROSITE" id="PS50862">
    <property type="entry name" value="AA_TRNA_LIGASE_II"/>
    <property type="match status" value="1"/>
</dbReference>
<evidence type="ECO:0000256" key="9">
    <source>
        <dbReference type="ARBA" id="ARBA00023146"/>
    </source>
</evidence>
<keyword evidence="9 11" id="KW-0030">Aminoacyl-tRNA synthetase</keyword>
<dbReference type="CDD" id="cd00773">
    <property type="entry name" value="HisRS-like_core"/>
    <property type="match status" value="1"/>
</dbReference>
<dbReference type="SUPFAM" id="SSF55681">
    <property type="entry name" value="Class II aaRS and biotin synthetases"/>
    <property type="match status" value="1"/>
</dbReference>
<dbReference type="InterPro" id="IPR006195">
    <property type="entry name" value="aa-tRNA-synth_II"/>
</dbReference>
<evidence type="ECO:0000256" key="1">
    <source>
        <dbReference type="ARBA" id="ARBA00004496"/>
    </source>
</evidence>
<feature type="domain" description="Aminoacyl-transfer RNA synthetases class-II family profile" evidence="13">
    <location>
        <begin position="1"/>
        <end position="321"/>
    </location>
</feature>
<keyword evidence="4 11" id="KW-0963">Cytoplasm</keyword>
<dbReference type="PANTHER" id="PTHR43707">
    <property type="entry name" value="HISTIDYL-TRNA SYNTHETASE"/>
    <property type="match status" value="1"/>
</dbReference>
<dbReference type="SUPFAM" id="SSF52954">
    <property type="entry name" value="Class II aaRS ABD-related"/>
    <property type="match status" value="1"/>
</dbReference>
<gene>
    <name evidence="11" type="primary">hisS</name>
    <name evidence="14" type="ORF">SAMN02910343_00413</name>
</gene>
<organism evidence="14 15">
    <name type="scientific">Allisonella histaminiformans</name>
    <dbReference type="NCBI Taxonomy" id="209880"/>
    <lineage>
        <taxon>Bacteria</taxon>
        <taxon>Bacillati</taxon>
        <taxon>Bacillota</taxon>
        <taxon>Negativicutes</taxon>
        <taxon>Veillonellales</taxon>
        <taxon>Veillonellaceae</taxon>
        <taxon>Allisonella</taxon>
    </lineage>
</organism>
<proteinExistence type="inferred from homology"/>
<feature type="binding site" evidence="12">
    <location>
        <position position="255"/>
    </location>
    <ligand>
        <name>L-histidine</name>
        <dbReference type="ChEBI" id="CHEBI:57595"/>
    </ligand>
</feature>
<protein>
    <recommendedName>
        <fullName evidence="11">Histidine--tRNA ligase</fullName>
        <ecNumber evidence="11">6.1.1.21</ecNumber>
    </recommendedName>
    <alternativeName>
        <fullName evidence="11">Histidyl-tRNA synthetase</fullName>
        <shortName evidence="11">HisRS</shortName>
    </alternativeName>
</protein>